<name>A0A841RC17_9SPIO</name>
<keyword evidence="1" id="KW-0812">Transmembrane</keyword>
<evidence type="ECO:0000313" key="2">
    <source>
        <dbReference type="EMBL" id="MBB6481525.1"/>
    </source>
</evidence>
<gene>
    <name evidence="2" type="ORF">HNR50_003205</name>
</gene>
<evidence type="ECO:0000313" key="3">
    <source>
        <dbReference type="Proteomes" id="UP000587760"/>
    </source>
</evidence>
<dbReference type="EMBL" id="JACHGJ010000006">
    <property type="protein sequence ID" value="MBB6481525.1"/>
    <property type="molecule type" value="Genomic_DNA"/>
</dbReference>
<keyword evidence="1" id="KW-1133">Transmembrane helix</keyword>
<keyword evidence="1" id="KW-0472">Membrane</keyword>
<dbReference type="RefSeq" id="WP_184747763.1">
    <property type="nucleotide sequence ID" value="NZ_JACHGJ010000006.1"/>
</dbReference>
<feature type="transmembrane region" description="Helical" evidence="1">
    <location>
        <begin position="6"/>
        <end position="25"/>
    </location>
</feature>
<accession>A0A841RC17</accession>
<dbReference type="AlphaFoldDB" id="A0A841RC17"/>
<protein>
    <submittedName>
        <fullName evidence="2">Uncharacterized protein</fullName>
    </submittedName>
</protein>
<sequence>MAVLDFIIYYIVPLASLSLPVFAIIEIRNLVRTNTITTVLNLENEFNTRKTQLNSVSREILLNKEELNNNPDLREALRGDLKAAKENYLNALDRFCFCIDKTYIREKEWKTEYFDLIENVVDRNKDEFKGISKYRNIQRLHKRWI</sequence>
<organism evidence="2 3">
    <name type="scientific">Spirochaeta isovalerica</name>
    <dbReference type="NCBI Taxonomy" id="150"/>
    <lineage>
        <taxon>Bacteria</taxon>
        <taxon>Pseudomonadati</taxon>
        <taxon>Spirochaetota</taxon>
        <taxon>Spirochaetia</taxon>
        <taxon>Spirochaetales</taxon>
        <taxon>Spirochaetaceae</taxon>
        <taxon>Spirochaeta</taxon>
    </lineage>
</organism>
<proteinExistence type="predicted"/>
<comment type="caution">
    <text evidence="2">The sequence shown here is derived from an EMBL/GenBank/DDBJ whole genome shotgun (WGS) entry which is preliminary data.</text>
</comment>
<dbReference type="Proteomes" id="UP000587760">
    <property type="component" value="Unassembled WGS sequence"/>
</dbReference>
<evidence type="ECO:0000256" key="1">
    <source>
        <dbReference type="SAM" id="Phobius"/>
    </source>
</evidence>
<keyword evidence="3" id="KW-1185">Reference proteome</keyword>
<reference evidence="2 3" key="1">
    <citation type="submission" date="2020-08" db="EMBL/GenBank/DDBJ databases">
        <title>Genomic Encyclopedia of Type Strains, Phase IV (KMG-IV): sequencing the most valuable type-strain genomes for metagenomic binning, comparative biology and taxonomic classification.</title>
        <authorList>
            <person name="Goeker M."/>
        </authorList>
    </citation>
    <scope>NUCLEOTIDE SEQUENCE [LARGE SCALE GENOMIC DNA]</scope>
    <source>
        <strain evidence="2 3">DSM 2461</strain>
    </source>
</reference>